<dbReference type="PANTHER" id="PTHR11732">
    <property type="entry name" value="ALDO/KETO REDUCTASE"/>
    <property type="match status" value="1"/>
</dbReference>
<dbReference type="PROSITE" id="PS00063">
    <property type="entry name" value="ALDOKETO_REDUCTASE_3"/>
    <property type="match status" value="1"/>
</dbReference>
<evidence type="ECO:0000313" key="6">
    <source>
        <dbReference type="Proteomes" id="UP001157974"/>
    </source>
</evidence>
<keyword evidence="6" id="KW-1185">Reference proteome</keyword>
<dbReference type="InterPro" id="IPR036812">
    <property type="entry name" value="NAD(P)_OxRdtase_dom_sf"/>
</dbReference>
<reference evidence="5 6" key="1">
    <citation type="journal article" date="2023" name="Nat. Commun.">
        <title>Origin of minicircular mitochondrial genomes in red algae.</title>
        <authorList>
            <person name="Lee Y."/>
            <person name="Cho C.H."/>
            <person name="Lee Y.M."/>
            <person name="Park S.I."/>
            <person name="Yang J.H."/>
            <person name="West J.A."/>
            <person name="Bhattacharya D."/>
            <person name="Yoon H.S."/>
        </authorList>
    </citation>
    <scope>NUCLEOTIDE SEQUENCE [LARGE SCALE GENOMIC DNA]</scope>
    <source>
        <strain evidence="5 6">CCMP1338</strain>
        <tissue evidence="5">Whole cell</tissue>
    </source>
</reference>
<organism evidence="5 6">
    <name type="scientific">Rhodosorus marinus</name>
    <dbReference type="NCBI Taxonomy" id="101924"/>
    <lineage>
        <taxon>Eukaryota</taxon>
        <taxon>Rhodophyta</taxon>
        <taxon>Stylonematophyceae</taxon>
        <taxon>Stylonematales</taxon>
        <taxon>Stylonemataceae</taxon>
        <taxon>Rhodosorus</taxon>
    </lineage>
</organism>
<dbReference type="Proteomes" id="UP001157974">
    <property type="component" value="Unassembled WGS sequence"/>
</dbReference>
<dbReference type="Gene3D" id="3.20.20.100">
    <property type="entry name" value="NADP-dependent oxidoreductase domain"/>
    <property type="match status" value="1"/>
</dbReference>
<keyword evidence="3" id="KW-0560">Oxidoreductase</keyword>
<evidence type="ECO:0000256" key="1">
    <source>
        <dbReference type="ARBA" id="ARBA00007905"/>
    </source>
</evidence>
<dbReference type="AlphaFoldDB" id="A0AAV8ULH2"/>
<feature type="domain" description="NADP-dependent oxidoreductase" evidence="4">
    <location>
        <begin position="63"/>
        <end position="359"/>
    </location>
</feature>
<dbReference type="SUPFAM" id="SSF51430">
    <property type="entry name" value="NAD(P)-linked oxidoreductase"/>
    <property type="match status" value="1"/>
</dbReference>
<evidence type="ECO:0000259" key="4">
    <source>
        <dbReference type="Pfam" id="PF00248"/>
    </source>
</evidence>
<dbReference type="InterPro" id="IPR018170">
    <property type="entry name" value="Aldo/ket_reductase_CS"/>
</dbReference>
<name>A0AAV8ULH2_9RHOD</name>
<comment type="caution">
    <text evidence="5">The sequence shown here is derived from an EMBL/GenBank/DDBJ whole genome shotgun (WGS) entry which is preliminary data.</text>
</comment>
<evidence type="ECO:0000256" key="2">
    <source>
        <dbReference type="ARBA" id="ARBA00022857"/>
    </source>
</evidence>
<dbReference type="Pfam" id="PF00248">
    <property type="entry name" value="Aldo_ket_red"/>
    <property type="match status" value="1"/>
</dbReference>
<dbReference type="EMBL" id="JAMWBK010000009">
    <property type="protein sequence ID" value="KAJ8902082.1"/>
    <property type="molecule type" value="Genomic_DNA"/>
</dbReference>
<gene>
    <name evidence="5" type="ORF">NDN08_006490</name>
</gene>
<dbReference type="GO" id="GO:0016491">
    <property type="term" value="F:oxidoreductase activity"/>
    <property type="evidence" value="ECO:0007669"/>
    <property type="project" value="UniProtKB-KW"/>
</dbReference>
<comment type="similarity">
    <text evidence="1">Belongs to the aldo/keto reductase family.</text>
</comment>
<keyword evidence="2" id="KW-0521">NADP</keyword>
<accession>A0AAV8ULH2</accession>
<proteinExistence type="inferred from homology"/>
<sequence>MRSEAMADWGRRLLKRIFAEVSSGGGLRRSNSEGLKVRGFAETANMAKAPTVKLANGAEMPVIGLGTWKSPRGKTGDAVRAAIKAGYRMIDTANDYGNEDEVGDAIKDMIDEGVVKREELFIQCKLWNTNHRKDHVKPDLMATLKDLKLDYVDSFAVHWPQACPATGEAPALGADGIDPKPRDQPTMFPLEADGMYACDYDCHFMEAYHAIEDLVDEGLVRGAAISNFNARQVHEVLENFKKHPPVVLQNECHPYFQQKDIVDVCNNNGIVFQSYSPLGSGDRPWARKPGEVELLDDPRLQEIATAKGKSVAQVVLRWHMDRGITAVPKSITPSRIATNIDVFDFTLSLEEMKLFDKLNQARRFLMWDPTSLHPDYPFRDDLPFGYKTAQPLKVAARASK</sequence>
<dbReference type="InterPro" id="IPR023210">
    <property type="entry name" value="NADP_OxRdtase_dom"/>
</dbReference>
<protein>
    <recommendedName>
        <fullName evidence="4">NADP-dependent oxidoreductase domain-containing protein</fullName>
    </recommendedName>
</protein>
<evidence type="ECO:0000256" key="3">
    <source>
        <dbReference type="ARBA" id="ARBA00023002"/>
    </source>
</evidence>
<dbReference type="FunFam" id="3.20.20.100:FF:000006">
    <property type="entry name" value="Aldo-keto reductase family 1 member A1"/>
    <property type="match status" value="1"/>
</dbReference>
<dbReference type="InterPro" id="IPR020471">
    <property type="entry name" value="AKR"/>
</dbReference>
<evidence type="ECO:0000313" key="5">
    <source>
        <dbReference type="EMBL" id="KAJ8902082.1"/>
    </source>
</evidence>
<dbReference type="PRINTS" id="PR00069">
    <property type="entry name" value="ALDKETRDTASE"/>
</dbReference>